<gene>
    <name evidence="13" type="ORF">GMA10_07240</name>
</gene>
<dbReference type="PANTHER" id="PTHR43495">
    <property type="entry name" value="GABA PERMEASE"/>
    <property type="match status" value="1"/>
</dbReference>
<feature type="transmembrane region" description="Helical" evidence="11">
    <location>
        <begin position="123"/>
        <end position="144"/>
    </location>
</feature>
<evidence type="ECO:0000259" key="12">
    <source>
        <dbReference type="Pfam" id="PF00324"/>
    </source>
</evidence>
<reference evidence="13 14" key="1">
    <citation type="submission" date="2019-12" db="EMBL/GenBank/DDBJ databases">
        <authorList>
            <person name="Li J."/>
            <person name="Shi Y."/>
            <person name="Xu G."/>
            <person name="Xiao D."/>
            <person name="Ran X."/>
        </authorList>
    </citation>
    <scope>NUCLEOTIDE SEQUENCE [LARGE SCALE GENOMIC DNA]</scope>
    <source>
        <strain evidence="13 14">JCM 15915</strain>
    </source>
</reference>
<dbReference type="Gene3D" id="1.20.1740.10">
    <property type="entry name" value="Amino acid/polyamine transporter I"/>
    <property type="match status" value="1"/>
</dbReference>
<feature type="region of interest" description="Disordered" evidence="10">
    <location>
        <begin position="1"/>
        <end position="38"/>
    </location>
</feature>
<evidence type="ECO:0000256" key="8">
    <source>
        <dbReference type="ARBA" id="ARBA00022989"/>
    </source>
</evidence>
<feature type="transmembrane region" description="Helical" evidence="11">
    <location>
        <begin position="282"/>
        <end position="302"/>
    </location>
</feature>
<feature type="transmembrane region" description="Helical" evidence="11">
    <location>
        <begin position="374"/>
        <end position="393"/>
    </location>
</feature>
<evidence type="ECO:0000313" key="14">
    <source>
        <dbReference type="Proteomes" id="UP000462152"/>
    </source>
</evidence>
<feature type="transmembrane region" description="Helical" evidence="11">
    <location>
        <begin position="164"/>
        <end position="182"/>
    </location>
</feature>
<feature type="compositionally biased region" description="Basic residues" evidence="10">
    <location>
        <begin position="7"/>
        <end position="16"/>
    </location>
</feature>
<evidence type="ECO:0000256" key="6">
    <source>
        <dbReference type="ARBA" id="ARBA00022692"/>
    </source>
</evidence>
<feature type="transmembrane region" description="Helical" evidence="11">
    <location>
        <begin position="440"/>
        <end position="461"/>
    </location>
</feature>
<feature type="transmembrane region" description="Helical" evidence="11">
    <location>
        <begin position="314"/>
        <end position="339"/>
    </location>
</feature>
<keyword evidence="5" id="KW-0997">Cell inner membrane</keyword>
<evidence type="ECO:0000256" key="2">
    <source>
        <dbReference type="ARBA" id="ARBA00008583"/>
    </source>
</evidence>
<proteinExistence type="inferred from homology"/>
<dbReference type="GO" id="GO:0006865">
    <property type="term" value="P:amino acid transport"/>
    <property type="evidence" value="ECO:0007669"/>
    <property type="project" value="UniProtKB-KW"/>
</dbReference>
<comment type="caution">
    <text evidence="13">The sequence shown here is derived from an EMBL/GenBank/DDBJ whole genome shotgun (WGS) entry which is preliminary data.</text>
</comment>
<feature type="transmembrane region" description="Helical" evidence="11">
    <location>
        <begin position="238"/>
        <end position="261"/>
    </location>
</feature>
<dbReference type="GO" id="GO:0055085">
    <property type="term" value="P:transmembrane transport"/>
    <property type="evidence" value="ECO:0007669"/>
    <property type="project" value="InterPro"/>
</dbReference>
<organism evidence="13 14">
    <name type="scientific">Rothia koreensis</name>
    <dbReference type="NCBI Taxonomy" id="592378"/>
    <lineage>
        <taxon>Bacteria</taxon>
        <taxon>Bacillati</taxon>
        <taxon>Actinomycetota</taxon>
        <taxon>Actinomycetes</taxon>
        <taxon>Micrococcales</taxon>
        <taxon>Micrococcaceae</taxon>
        <taxon>Rothia</taxon>
    </lineage>
</organism>
<dbReference type="Proteomes" id="UP000462152">
    <property type="component" value="Unassembled WGS sequence"/>
</dbReference>
<feature type="domain" description="Amino acid permease/ SLC12A" evidence="12">
    <location>
        <begin position="55"/>
        <end position="490"/>
    </location>
</feature>
<keyword evidence="3" id="KW-0813">Transport</keyword>
<comment type="subcellular location">
    <subcellularLocation>
        <location evidence="1">Cell inner membrane</location>
        <topology evidence="1">Multi-pass membrane protein</topology>
    </subcellularLocation>
</comment>
<evidence type="ECO:0000313" key="13">
    <source>
        <dbReference type="EMBL" id="MUN55006.1"/>
    </source>
</evidence>
<evidence type="ECO:0000256" key="7">
    <source>
        <dbReference type="ARBA" id="ARBA00022970"/>
    </source>
</evidence>
<dbReference type="FunFam" id="1.20.1740.10:FF:000001">
    <property type="entry name" value="Amino acid permease"/>
    <property type="match status" value="1"/>
</dbReference>
<name>A0A7K1LIJ5_9MICC</name>
<dbReference type="PIRSF" id="PIRSF006060">
    <property type="entry name" value="AA_transporter"/>
    <property type="match status" value="1"/>
</dbReference>
<evidence type="ECO:0000256" key="5">
    <source>
        <dbReference type="ARBA" id="ARBA00022519"/>
    </source>
</evidence>
<dbReference type="OrthoDB" id="5297508at2"/>
<feature type="transmembrane region" description="Helical" evidence="11">
    <location>
        <begin position="85"/>
        <end position="102"/>
    </location>
</feature>
<keyword evidence="7" id="KW-0029">Amino-acid transport</keyword>
<feature type="transmembrane region" description="Helical" evidence="11">
    <location>
        <begin position="467"/>
        <end position="485"/>
    </location>
</feature>
<sequence length="499" mass="54123">MVVRCRTERHHHRPPRRNTVSQENNPSPRWGGKGAAGDVAENARTSLRRGLTLRHIRFIALGSAIGTGLFLGSADAIQFAGPSVLLAYIIGGAAVFMVMRAMGEMALVHPVPGSFADYATEYLGRWAGFVTGWSFAFEMALVAVADVTAFSLYMKFWFPTTPSWIWIVSVVAIIMAVNLTKVKVYGEVEFWLTLVKVGAIVAMIVGGLALIVFGIQLHQEIQPSVTNLWEQGGFFPHGFSGFLACFTVVMFAFGGVENIGITAGEAEDPEKSIPGAINTVPVRILLFYVLTMGVIMSLYPWSSIGDGGSPFVQIFSGLGIPAAAHILNVVVLTAAVSAINSDIYGAGRMLYGLAQRGLAPRSFSRVSSRGTPSMTVAAMGIVLVAGVLVNHFFENAFLYVATLVTFATVLVWVMILVTHLTMRRRRSREGSGPSPFPTPWWPAASWLALAFMIGVVVLLGFFEDTRMSLMIGAVWVILLALAYPLTRRTREAVDPTEIR</sequence>
<dbReference type="AlphaFoldDB" id="A0A7K1LIJ5"/>
<keyword evidence="6 11" id="KW-0812">Transmembrane</keyword>
<accession>A0A7K1LIJ5</accession>
<keyword evidence="4" id="KW-1003">Cell membrane</keyword>
<keyword evidence="8 11" id="KW-1133">Transmembrane helix</keyword>
<evidence type="ECO:0000256" key="3">
    <source>
        <dbReference type="ARBA" id="ARBA00022448"/>
    </source>
</evidence>
<evidence type="ECO:0000256" key="1">
    <source>
        <dbReference type="ARBA" id="ARBA00004429"/>
    </source>
</evidence>
<evidence type="ECO:0000256" key="10">
    <source>
        <dbReference type="SAM" id="MobiDB-lite"/>
    </source>
</evidence>
<dbReference type="GO" id="GO:0005886">
    <property type="term" value="C:plasma membrane"/>
    <property type="evidence" value="ECO:0007669"/>
    <property type="project" value="UniProtKB-SubCell"/>
</dbReference>
<dbReference type="PANTHER" id="PTHR43495:SF4">
    <property type="entry name" value="AROMATIC AMINO ACID TRANSPORT PROTEIN AROP"/>
    <property type="match status" value="1"/>
</dbReference>
<keyword evidence="9 11" id="KW-0472">Membrane</keyword>
<dbReference type="InterPro" id="IPR004841">
    <property type="entry name" value="AA-permease/SLC12A_dom"/>
</dbReference>
<evidence type="ECO:0000256" key="11">
    <source>
        <dbReference type="SAM" id="Phobius"/>
    </source>
</evidence>
<dbReference type="Pfam" id="PF00324">
    <property type="entry name" value="AA_permease"/>
    <property type="match status" value="1"/>
</dbReference>
<comment type="similarity">
    <text evidence="2">Belongs to the amino acid-polyamine-organocation (APC) superfamily. Amino acid transporter (AAT) (TC 2.A.3.1) family.</text>
</comment>
<feature type="transmembrane region" description="Helical" evidence="11">
    <location>
        <begin position="194"/>
        <end position="218"/>
    </location>
</feature>
<keyword evidence="14" id="KW-1185">Reference proteome</keyword>
<evidence type="ECO:0000256" key="9">
    <source>
        <dbReference type="ARBA" id="ARBA00023136"/>
    </source>
</evidence>
<feature type="transmembrane region" description="Helical" evidence="11">
    <location>
        <begin position="58"/>
        <end position="79"/>
    </location>
</feature>
<feature type="compositionally biased region" description="Polar residues" evidence="10">
    <location>
        <begin position="18"/>
        <end position="27"/>
    </location>
</feature>
<dbReference type="InterPro" id="IPR004840">
    <property type="entry name" value="Amino_acid_permease_CS"/>
</dbReference>
<protein>
    <submittedName>
        <fullName evidence="13">Amino acid permease</fullName>
    </submittedName>
</protein>
<dbReference type="PROSITE" id="PS00218">
    <property type="entry name" value="AMINO_ACID_PERMEASE_1"/>
    <property type="match status" value="1"/>
</dbReference>
<feature type="transmembrane region" description="Helical" evidence="11">
    <location>
        <begin position="399"/>
        <end position="420"/>
    </location>
</feature>
<evidence type="ECO:0000256" key="4">
    <source>
        <dbReference type="ARBA" id="ARBA00022475"/>
    </source>
</evidence>
<dbReference type="EMBL" id="WOGT01000003">
    <property type="protein sequence ID" value="MUN55006.1"/>
    <property type="molecule type" value="Genomic_DNA"/>
</dbReference>